<dbReference type="GO" id="GO:0005829">
    <property type="term" value="C:cytosol"/>
    <property type="evidence" value="ECO:0007669"/>
    <property type="project" value="TreeGrafter"/>
</dbReference>
<dbReference type="Gene3D" id="3.80.10.10">
    <property type="entry name" value="Ribonuclease Inhibitor"/>
    <property type="match status" value="2"/>
</dbReference>
<proteinExistence type="predicted"/>
<dbReference type="InterPro" id="IPR001611">
    <property type="entry name" value="Leu-rich_rpt"/>
</dbReference>
<dbReference type="GO" id="GO:0006913">
    <property type="term" value="P:nucleocytoplasmic transport"/>
    <property type="evidence" value="ECO:0007669"/>
    <property type="project" value="TreeGrafter"/>
</dbReference>
<dbReference type="InterPro" id="IPR032675">
    <property type="entry name" value="LRR_dom_sf"/>
</dbReference>
<accession>A0A7S3LIN0</accession>
<dbReference type="SUPFAM" id="SSF52047">
    <property type="entry name" value="RNI-like"/>
    <property type="match status" value="1"/>
</dbReference>
<dbReference type="EMBL" id="HBIN01002403">
    <property type="protein sequence ID" value="CAE0431241.1"/>
    <property type="molecule type" value="Transcribed_RNA"/>
</dbReference>
<dbReference type="SMART" id="SM00368">
    <property type="entry name" value="LRR_RI"/>
    <property type="match status" value="4"/>
</dbReference>
<dbReference type="GO" id="GO:0005634">
    <property type="term" value="C:nucleus"/>
    <property type="evidence" value="ECO:0007669"/>
    <property type="project" value="TreeGrafter"/>
</dbReference>
<evidence type="ECO:0000256" key="1">
    <source>
        <dbReference type="ARBA" id="ARBA00022468"/>
    </source>
</evidence>
<gene>
    <name evidence="4" type="ORF">ASTO00021_LOCUS1579</name>
</gene>
<evidence type="ECO:0000256" key="2">
    <source>
        <dbReference type="ARBA" id="ARBA00022614"/>
    </source>
</evidence>
<name>A0A7S3LIN0_9STRA</name>
<dbReference type="InterPro" id="IPR027038">
    <property type="entry name" value="RanGap"/>
</dbReference>
<dbReference type="PANTHER" id="PTHR24113">
    <property type="entry name" value="RAN GTPASE-ACTIVATING PROTEIN 1"/>
    <property type="match status" value="1"/>
</dbReference>
<keyword evidence="2" id="KW-0433">Leucine-rich repeat</keyword>
<dbReference type="Pfam" id="PF13516">
    <property type="entry name" value="LRR_6"/>
    <property type="match status" value="1"/>
</dbReference>
<dbReference type="GO" id="GO:0048471">
    <property type="term" value="C:perinuclear region of cytoplasm"/>
    <property type="evidence" value="ECO:0007669"/>
    <property type="project" value="TreeGrafter"/>
</dbReference>
<organism evidence="4">
    <name type="scientific">Aplanochytrium stocchinoi</name>
    <dbReference type="NCBI Taxonomy" id="215587"/>
    <lineage>
        <taxon>Eukaryota</taxon>
        <taxon>Sar</taxon>
        <taxon>Stramenopiles</taxon>
        <taxon>Bigyra</taxon>
        <taxon>Labyrinthulomycetes</taxon>
        <taxon>Thraustochytrida</taxon>
        <taxon>Thraustochytriidae</taxon>
        <taxon>Aplanochytrium</taxon>
    </lineage>
</organism>
<keyword evidence="1" id="KW-0343">GTPase activation</keyword>
<protein>
    <submittedName>
        <fullName evidence="4">Uncharacterized protein</fullName>
    </submittedName>
</protein>
<dbReference type="GO" id="GO:0005096">
    <property type="term" value="F:GTPase activator activity"/>
    <property type="evidence" value="ECO:0007669"/>
    <property type="project" value="UniProtKB-KW"/>
</dbReference>
<dbReference type="AlphaFoldDB" id="A0A7S3LIN0"/>
<dbReference type="PANTHER" id="PTHR24113:SF12">
    <property type="entry name" value="RAN GTPASE-ACTIVATING PROTEIN 1"/>
    <property type="match status" value="1"/>
</dbReference>
<sequence length="463" mass="51803">MMCRRFSAVRRRSSSLTLVDLAETVDQAVERENHNIKVEEESLFSSKEIINNSNDDQFDRKNGPVLQDIQQSYIYSGGDLVLQLVELICVRNGLFEVALWDELLSFVGWLECDGLSGLVGILQSRISHKCFKLKQPISTNIYSDLRMDNIVDEENMANKKSLCSSRYLSIFGIENINRIKALEVQSDIASSNDLCAILSQSKTLSNLQLFVLPNEHEQEESEKLLEDNNDILSSIHVKCKPRYLNLESSLVLADTLQTAARFLQSLHLEGLGISPDMITLLASTLTRNTHMQLKRLNLGNNWLGSKSVQILCKALKSNTTLEELFLQENVIGPQGGKHLADMLTYTSTNTNEVTSASSSTSNTLSLRVLCLDCNLIGTEGANALVESMLVNSSLQRLCVSDNDISFPKIRTSIKKMLEKNTVLQEIDVSMNMDMPDQHNASVGVHATECEYLQWAFESSRILL</sequence>
<dbReference type="GO" id="GO:0031267">
    <property type="term" value="F:small GTPase binding"/>
    <property type="evidence" value="ECO:0007669"/>
    <property type="project" value="TreeGrafter"/>
</dbReference>
<evidence type="ECO:0000256" key="3">
    <source>
        <dbReference type="ARBA" id="ARBA00022737"/>
    </source>
</evidence>
<reference evidence="4" key="1">
    <citation type="submission" date="2021-01" db="EMBL/GenBank/DDBJ databases">
        <authorList>
            <person name="Corre E."/>
            <person name="Pelletier E."/>
            <person name="Niang G."/>
            <person name="Scheremetjew M."/>
            <person name="Finn R."/>
            <person name="Kale V."/>
            <person name="Holt S."/>
            <person name="Cochrane G."/>
            <person name="Meng A."/>
            <person name="Brown T."/>
            <person name="Cohen L."/>
        </authorList>
    </citation>
    <scope>NUCLEOTIDE SEQUENCE</scope>
    <source>
        <strain evidence="4">GSBS06</strain>
    </source>
</reference>
<keyword evidence="3" id="KW-0677">Repeat</keyword>
<evidence type="ECO:0000313" key="4">
    <source>
        <dbReference type="EMBL" id="CAE0431241.1"/>
    </source>
</evidence>